<feature type="region of interest" description="Disordered" evidence="1">
    <location>
        <begin position="170"/>
        <end position="211"/>
    </location>
</feature>
<feature type="region of interest" description="Disordered" evidence="1">
    <location>
        <begin position="327"/>
        <end position="365"/>
    </location>
</feature>
<reference evidence="3" key="2">
    <citation type="submission" date="2013-12" db="EMBL/GenBank/DDBJ databases">
        <title>Evolution of pathogenesis and genome organization in the Tremellales.</title>
        <authorList>
            <person name="Cuomo C."/>
            <person name="Litvintseva A."/>
            <person name="Heitman J."/>
            <person name="Chen Y."/>
            <person name="Sun S."/>
            <person name="Springer D."/>
            <person name="Dromer F."/>
            <person name="Young S."/>
            <person name="Zeng Q."/>
            <person name="Chapman S."/>
            <person name="Gujja S."/>
            <person name="Saif S."/>
            <person name="Birren B."/>
        </authorList>
    </citation>
    <scope>NUCLEOTIDE SEQUENCE [LARGE SCALE GENOMIC DNA]</scope>
    <source>
        <strain evidence="3">BCC8398</strain>
    </source>
</reference>
<feature type="compositionally biased region" description="Basic and acidic residues" evidence="1">
    <location>
        <begin position="420"/>
        <end position="433"/>
    </location>
</feature>
<evidence type="ECO:0000313" key="2">
    <source>
        <dbReference type="EMBL" id="OCF35567.1"/>
    </source>
</evidence>
<dbReference type="EMBL" id="KI669498">
    <property type="protein sequence ID" value="OCF35567.1"/>
    <property type="molecule type" value="Genomic_DNA"/>
</dbReference>
<feature type="region of interest" description="Disordered" evidence="1">
    <location>
        <begin position="244"/>
        <end position="288"/>
    </location>
</feature>
<feature type="compositionally biased region" description="Basic and acidic residues" evidence="1">
    <location>
        <begin position="397"/>
        <end position="411"/>
    </location>
</feature>
<accession>A0A1B9GX06</accession>
<evidence type="ECO:0000256" key="1">
    <source>
        <dbReference type="SAM" id="MobiDB-lite"/>
    </source>
</evidence>
<protein>
    <submittedName>
        <fullName evidence="2">Uncharacterized protein</fullName>
    </submittedName>
</protein>
<evidence type="ECO:0000313" key="3">
    <source>
        <dbReference type="Proteomes" id="UP000092666"/>
    </source>
</evidence>
<feature type="region of interest" description="Disordered" evidence="1">
    <location>
        <begin position="647"/>
        <end position="667"/>
    </location>
</feature>
<gene>
    <name evidence="2" type="ORF">I316_02620</name>
</gene>
<feature type="compositionally biased region" description="Polar residues" evidence="1">
    <location>
        <begin position="188"/>
        <end position="198"/>
    </location>
</feature>
<feature type="compositionally biased region" description="Acidic residues" evidence="1">
    <location>
        <begin position="444"/>
        <end position="453"/>
    </location>
</feature>
<feature type="compositionally biased region" description="Basic and acidic residues" evidence="1">
    <location>
        <begin position="454"/>
        <end position="470"/>
    </location>
</feature>
<reference evidence="2 3" key="1">
    <citation type="submission" date="2013-07" db="EMBL/GenBank/DDBJ databases">
        <title>The Genome Sequence of Cryptococcus heveanensis BCC8398.</title>
        <authorList>
            <consortium name="The Broad Institute Genome Sequencing Platform"/>
            <person name="Cuomo C."/>
            <person name="Litvintseva A."/>
            <person name="Chen Y."/>
            <person name="Heitman J."/>
            <person name="Sun S."/>
            <person name="Springer D."/>
            <person name="Dromer F."/>
            <person name="Young S.K."/>
            <person name="Zeng Q."/>
            <person name="Gargeya S."/>
            <person name="Fitzgerald M."/>
            <person name="Abouelleil A."/>
            <person name="Alvarado L."/>
            <person name="Berlin A.M."/>
            <person name="Chapman S.B."/>
            <person name="Dewar J."/>
            <person name="Goldberg J."/>
            <person name="Griggs A."/>
            <person name="Gujja S."/>
            <person name="Hansen M."/>
            <person name="Howarth C."/>
            <person name="Imamovic A."/>
            <person name="Larimer J."/>
            <person name="McCowan C."/>
            <person name="Murphy C."/>
            <person name="Pearson M."/>
            <person name="Priest M."/>
            <person name="Roberts A."/>
            <person name="Saif S."/>
            <person name="Shea T."/>
            <person name="Sykes S."/>
            <person name="Wortman J."/>
            <person name="Nusbaum C."/>
            <person name="Birren B."/>
        </authorList>
    </citation>
    <scope>NUCLEOTIDE SEQUENCE [LARGE SCALE GENOMIC DNA]</scope>
    <source>
        <strain evidence="2 3">BCC8398</strain>
    </source>
</reference>
<dbReference type="Proteomes" id="UP000092666">
    <property type="component" value="Unassembled WGS sequence"/>
</dbReference>
<feature type="compositionally biased region" description="Acidic residues" evidence="1">
    <location>
        <begin position="649"/>
        <end position="660"/>
    </location>
</feature>
<sequence>MPRENGVRIHWGGQNVRENIRMLELIKSKDLYLRTFFPAGMIPARDRWIGERASCLEFFKDHAWMIEMESKGMVVKVDGAWVSTEKWTNSIGNPIARKCKALIERMSRGHYKSRHGIQLGWSSWDDIPKQIDKDLTKRYRKFQAQHPYYFLLRELWLRTQTPARRTDVLLGDQQPTPIDPLTPIQKRQVPSDSPTSYSKRVKCGEDSPGTVGSAIAKVATKDTPSRLGWCIDEPILISDEDEYKEQDQNAHHSITRLSPDSPGSLSSRAASQVSVQRDHTKSTGCLTETAINAENGADGSMGDKVECQHQQIRHEGHTEVAYVMERRKKEGQFHREESRAKEKGRHREKETEEDEEKGKKGGRIEVETEPHQDVLGLLPIDDELENSQDSLQEFAEKREAIDKTDIGRSRTEMQVARAKQYGEREEVDGKSEVTVEGASRLEGAEEGAEEDVEEYKKASPDGIEQARDEKSENEESTNSWKDSRPKLSRVALTSIEPSDVWKYFEGKEIPLRLFTPEVTEGLREEPELHDWVQARGRFEAGVEATSRMIRQAQCSRTYFKSHNVVVPAYIFEDEVGKLALDLMKEIGVCLITNTDEMPKNRKHYYVLYGAEWLSFTKEKSRVCMIRTLSSYIEAMYHHFRVKLRSEGEASSETEEDEGTEAEVGQTSASHCLRKRAERLCWELGTTQSLDELLYGTARLRPMKPGRKVCVTISISIATSIADALRAICENESFVLVNGPRDHSRPKSVVEHIYIGFEAADNPFISHSDSDVGIPSTMMSPRQFNEYVRRLREENWASYKATTMAKRRVGGWG</sequence>
<feature type="region of interest" description="Disordered" evidence="1">
    <location>
        <begin position="397"/>
        <end position="484"/>
    </location>
</feature>
<feature type="compositionally biased region" description="Polar residues" evidence="1">
    <location>
        <begin position="251"/>
        <end position="275"/>
    </location>
</feature>
<proteinExistence type="predicted"/>
<name>A0A1B9GX06_9TREE</name>
<organism evidence="2 3">
    <name type="scientific">Kwoniella heveanensis BCC8398</name>
    <dbReference type="NCBI Taxonomy" id="1296120"/>
    <lineage>
        <taxon>Eukaryota</taxon>
        <taxon>Fungi</taxon>
        <taxon>Dikarya</taxon>
        <taxon>Basidiomycota</taxon>
        <taxon>Agaricomycotina</taxon>
        <taxon>Tremellomycetes</taxon>
        <taxon>Tremellales</taxon>
        <taxon>Cryptococcaceae</taxon>
        <taxon>Kwoniella</taxon>
    </lineage>
</organism>
<keyword evidence="3" id="KW-1185">Reference proteome</keyword>
<dbReference type="AlphaFoldDB" id="A0A1B9GX06"/>